<comment type="similarity">
    <text evidence="1">Belongs to the GST superfamily. NadH family.</text>
</comment>
<evidence type="ECO:0000259" key="4">
    <source>
        <dbReference type="Pfam" id="PF01323"/>
    </source>
</evidence>
<feature type="domain" description="DSBA-like thioredoxin" evidence="4">
    <location>
        <begin position="6"/>
        <end position="196"/>
    </location>
</feature>
<dbReference type="PANTHER" id="PTHR42943">
    <property type="entry name" value="GLUTATHIONE S-TRANSFERASE KAPPA"/>
    <property type="match status" value="1"/>
</dbReference>
<evidence type="ECO:0000256" key="1">
    <source>
        <dbReference type="PIRNR" id="PIRNR006386"/>
    </source>
</evidence>
<dbReference type="GO" id="GO:0006749">
    <property type="term" value="P:glutathione metabolic process"/>
    <property type="evidence" value="ECO:0007669"/>
    <property type="project" value="TreeGrafter"/>
</dbReference>
<dbReference type="GO" id="GO:0004602">
    <property type="term" value="F:glutathione peroxidase activity"/>
    <property type="evidence" value="ECO:0007669"/>
    <property type="project" value="TreeGrafter"/>
</dbReference>
<feature type="active site" description="Nucleophile" evidence="2">
    <location>
        <position position="14"/>
    </location>
</feature>
<dbReference type="InterPro" id="IPR036249">
    <property type="entry name" value="Thioredoxin-like_sf"/>
</dbReference>
<sequence>MTGSPIDFFFDPISPYGYLASTQIEALAARHGRTVDWRPVLLSVTVLQIMGLKPVPLTPLKGDYSRDDKHRLASLLGVPLLEHGLGGSVSPIKSLRLFMALKARDASLAARYARRLCAAHWAEGQDIGDVGVLIRVAESVGVAAADVHDALHDEAVKASLRAAVDDAVALGVFGVPTFRVDDQVIWGVDRLWMLEHWLTVGAWTPRGTDAADTPGTTWPAAPGHPDS</sequence>
<dbReference type="Pfam" id="PF01323">
    <property type="entry name" value="DSBA"/>
    <property type="match status" value="1"/>
</dbReference>
<dbReference type="RefSeq" id="WP_179586907.1">
    <property type="nucleotide sequence ID" value="NZ_JACBYR010000001.1"/>
</dbReference>
<comment type="catalytic activity">
    <reaction evidence="1">
        <text>2-hydroxychromene-2-carboxylate = (3E)-4-(2-hydroxyphenyl)-2-oxobut-3-enoate</text>
        <dbReference type="Rhea" id="RHEA:27401"/>
        <dbReference type="ChEBI" id="CHEBI:59350"/>
        <dbReference type="ChEBI" id="CHEBI:59353"/>
        <dbReference type="EC" id="5.99.1.4"/>
    </reaction>
</comment>
<proteinExistence type="inferred from homology"/>
<dbReference type="GO" id="GO:1901170">
    <property type="term" value="P:naphthalene catabolic process"/>
    <property type="evidence" value="ECO:0007669"/>
    <property type="project" value="InterPro"/>
</dbReference>
<dbReference type="InterPro" id="IPR014440">
    <property type="entry name" value="HCCAis_GSTk"/>
</dbReference>
<dbReference type="Gene3D" id="3.40.30.10">
    <property type="entry name" value="Glutaredoxin"/>
    <property type="match status" value="1"/>
</dbReference>
<dbReference type="CDD" id="cd03022">
    <property type="entry name" value="DsbA_HCCA_Iso"/>
    <property type="match status" value="1"/>
</dbReference>
<evidence type="ECO:0000313" key="5">
    <source>
        <dbReference type="EMBL" id="NYE83339.1"/>
    </source>
</evidence>
<dbReference type="PIRSF" id="PIRSF006386">
    <property type="entry name" value="HCCAis_GSTk"/>
    <property type="match status" value="1"/>
</dbReference>
<protein>
    <recommendedName>
        <fullName evidence="1">2-hydroxychromene-2-carboxylate isomerase</fullName>
        <ecNumber evidence="1">5.99.1.4</ecNumber>
    </recommendedName>
</protein>
<dbReference type="PANTHER" id="PTHR42943:SF2">
    <property type="entry name" value="GLUTATHIONE S-TRANSFERASE KAPPA 1"/>
    <property type="match status" value="1"/>
</dbReference>
<dbReference type="InterPro" id="IPR001853">
    <property type="entry name" value="DSBA-like_thioredoxin_dom"/>
</dbReference>
<dbReference type="SUPFAM" id="SSF52833">
    <property type="entry name" value="Thioredoxin-like"/>
    <property type="match status" value="1"/>
</dbReference>
<reference evidence="5 6" key="1">
    <citation type="submission" date="2020-07" db="EMBL/GenBank/DDBJ databases">
        <title>Genomic Encyclopedia of Type Strains, Phase IV (KMG-V): Genome sequencing to study the core and pangenomes of soil and plant-associated prokaryotes.</title>
        <authorList>
            <person name="Whitman W."/>
        </authorList>
    </citation>
    <scope>NUCLEOTIDE SEQUENCE [LARGE SCALE GENOMIC DNA]</scope>
    <source>
        <strain evidence="5 6">SAS40</strain>
    </source>
</reference>
<dbReference type="AlphaFoldDB" id="A0A7Y9LKW6"/>
<organism evidence="5 6">
    <name type="scientific">Pigmentiphaga litoralis</name>
    <dbReference type="NCBI Taxonomy" id="516702"/>
    <lineage>
        <taxon>Bacteria</taxon>
        <taxon>Pseudomonadati</taxon>
        <taxon>Pseudomonadota</taxon>
        <taxon>Betaproteobacteria</taxon>
        <taxon>Burkholderiales</taxon>
        <taxon>Alcaligenaceae</taxon>
        <taxon>Pigmentiphaga</taxon>
    </lineage>
</organism>
<gene>
    <name evidence="5" type="ORF">FHW18_002610</name>
</gene>
<name>A0A7Y9LKW6_9BURK</name>
<dbReference type="EMBL" id="JACBYR010000001">
    <property type="protein sequence ID" value="NYE83339.1"/>
    <property type="molecule type" value="Genomic_DNA"/>
</dbReference>
<evidence type="ECO:0000313" key="6">
    <source>
        <dbReference type="Proteomes" id="UP000542125"/>
    </source>
</evidence>
<dbReference type="GO" id="GO:0004364">
    <property type="term" value="F:glutathione transferase activity"/>
    <property type="evidence" value="ECO:0007669"/>
    <property type="project" value="TreeGrafter"/>
</dbReference>
<keyword evidence="6" id="KW-1185">Reference proteome</keyword>
<evidence type="ECO:0000256" key="3">
    <source>
        <dbReference type="SAM" id="MobiDB-lite"/>
    </source>
</evidence>
<dbReference type="InterPro" id="IPR051924">
    <property type="entry name" value="GST_Kappa/NadH"/>
</dbReference>
<comment type="caution">
    <text evidence="5">The sequence shown here is derived from an EMBL/GenBank/DDBJ whole genome shotgun (WGS) entry which is preliminary data.</text>
</comment>
<dbReference type="EC" id="5.99.1.4" evidence="1"/>
<evidence type="ECO:0000256" key="2">
    <source>
        <dbReference type="PIRSR" id="PIRSR006386-1"/>
    </source>
</evidence>
<dbReference type="Proteomes" id="UP000542125">
    <property type="component" value="Unassembled WGS sequence"/>
</dbReference>
<dbReference type="GO" id="GO:0018845">
    <property type="term" value="F:2-hydroxychromene-2-carboxylate isomerase activity"/>
    <property type="evidence" value="ECO:0007669"/>
    <property type="project" value="UniProtKB-UniRule"/>
</dbReference>
<dbReference type="InterPro" id="IPR044087">
    <property type="entry name" value="NahD-like"/>
</dbReference>
<keyword evidence="1 5" id="KW-0413">Isomerase</keyword>
<accession>A0A7Y9LKW6</accession>
<feature type="region of interest" description="Disordered" evidence="3">
    <location>
        <begin position="208"/>
        <end position="227"/>
    </location>
</feature>